<accession>A0ABV6UDR6</accession>
<organism evidence="2 3">
    <name type="scientific">Sphaerimonospora cavernae</name>
    <dbReference type="NCBI Taxonomy" id="1740611"/>
    <lineage>
        <taxon>Bacteria</taxon>
        <taxon>Bacillati</taxon>
        <taxon>Actinomycetota</taxon>
        <taxon>Actinomycetes</taxon>
        <taxon>Streptosporangiales</taxon>
        <taxon>Streptosporangiaceae</taxon>
        <taxon>Sphaerimonospora</taxon>
    </lineage>
</organism>
<evidence type="ECO:0000256" key="1">
    <source>
        <dbReference type="SAM" id="MobiDB-lite"/>
    </source>
</evidence>
<dbReference type="EMBL" id="JBHMQT010000072">
    <property type="protein sequence ID" value="MFC0866318.1"/>
    <property type="molecule type" value="Genomic_DNA"/>
</dbReference>
<feature type="compositionally biased region" description="Basic and acidic residues" evidence="1">
    <location>
        <begin position="21"/>
        <end position="40"/>
    </location>
</feature>
<reference evidence="2 3" key="1">
    <citation type="submission" date="2024-09" db="EMBL/GenBank/DDBJ databases">
        <authorList>
            <person name="Sun Q."/>
            <person name="Mori K."/>
        </authorList>
    </citation>
    <scope>NUCLEOTIDE SEQUENCE [LARGE SCALE GENOMIC DNA]</scope>
    <source>
        <strain evidence="2 3">TBRC 1851</strain>
    </source>
</reference>
<feature type="region of interest" description="Disordered" evidence="1">
    <location>
        <begin position="1"/>
        <end position="40"/>
    </location>
</feature>
<name>A0ABV6UDR6_9ACTN</name>
<evidence type="ECO:0008006" key="4">
    <source>
        <dbReference type="Google" id="ProtNLM"/>
    </source>
</evidence>
<gene>
    <name evidence="2" type="ORF">ACFHYQ_28900</name>
</gene>
<protein>
    <recommendedName>
        <fullName evidence="4">CsbD family protein</fullName>
    </recommendedName>
</protein>
<keyword evidence="3" id="KW-1185">Reference proteome</keyword>
<feature type="compositionally biased region" description="Polar residues" evidence="1">
    <location>
        <begin position="1"/>
        <end position="15"/>
    </location>
</feature>
<proteinExistence type="predicted"/>
<comment type="caution">
    <text evidence="2">The sequence shown here is derived from an EMBL/GenBank/DDBJ whole genome shotgun (WGS) entry which is preliminary data.</text>
</comment>
<evidence type="ECO:0000313" key="2">
    <source>
        <dbReference type="EMBL" id="MFC0866318.1"/>
    </source>
</evidence>
<dbReference type="RefSeq" id="WP_394304311.1">
    <property type="nucleotide sequence ID" value="NZ_JBHMQT010000072.1"/>
</dbReference>
<evidence type="ECO:0000313" key="3">
    <source>
        <dbReference type="Proteomes" id="UP001589870"/>
    </source>
</evidence>
<sequence length="75" mass="8006">MGKTNYTDSGHTTIQAGRIGPRGENDTREEKVKAAAEKAERAKAKVRNIKAGNARVGVQTDGVIGNVDIRLDGRS</sequence>
<dbReference type="Proteomes" id="UP001589870">
    <property type="component" value="Unassembled WGS sequence"/>
</dbReference>